<proteinExistence type="predicted"/>
<dbReference type="EMBL" id="CP065047">
    <property type="protein sequence ID" value="QPI38205.1"/>
    <property type="molecule type" value="Genomic_DNA"/>
</dbReference>
<accession>A0AAX1JCS5</accession>
<dbReference type="Proteomes" id="UP000663583">
    <property type="component" value="Chromosome"/>
</dbReference>
<evidence type="ECO:0000313" key="3">
    <source>
        <dbReference type="EMBL" id="QPI38205.1"/>
    </source>
</evidence>
<evidence type="ECO:0008006" key="6">
    <source>
        <dbReference type="Google" id="ProtNLM"/>
    </source>
</evidence>
<evidence type="ECO:0000313" key="2">
    <source>
        <dbReference type="EMBL" id="GFG62575.1"/>
    </source>
</evidence>
<evidence type="ECO:0000313" key="4">
    <source>
        <dbReference type="Proteomes" id="UP000465306"/>
    </source>
</evidence>
<sequence>MSAKHRMNKKLKPKEQGPNDSRARRKTSRPGMAFEVVSATVVCAASLIGLAANAIELEGSKDVSAAISPEPPQVSQPVSQEGTVIAVSPNSVTARSINGYIQTYFVTADTTVITMGGRQPAQGAPHLTVNDEVDIVGTIQNGRALATAVAHHGMGHGEAPPMDYVAGQNG</sequence>
<reference evidence="3" key="3">
    <citation type="submission" date="2020-11" db="EMBL/GenBank/DDBJ databases">
        <title>Intraspecies plasmid and genomic variation of Mycobacterium kubicae revealed by the complete genome sequences of two clinical isolates.</title>
        <authorList>
            <person name="Hendrix J.R."/>
            <person name="Epperson L.E."/>
            <person name="Honda J.R."/>
            <person name="Strong M."/>
        </authorList>
    </citation>
    <scope>NUCLEOTIDE SEQUENCE</scope>
    <source>
        <strain evidence="3">JCM 13573</strain>
    </source>
</reference>
<dbReference type="AlphaFoldDB" id="A0AAX1JCS5"/>
<evidence type="ECO:0000256" key="1">
    <source>
        <dbReference type="SAM" id="MobiDB-lite"/>
    </source>
</evidence>
<reference evidence="2" key="2">
    <citation type="submission" date="2020-02" db="EMBL/GenBank/DDBJ databases">
        <authorList>
            <person name="Matsumoto Y."/>
            <person name="Kinjo T."/>
            <person name="Motooka D."/>
            <person name="Nabeya D."/>
            <person name="Jung N."/>
            <person name="Uechi K."/>
            <person name="Horii T."/>
            <person name="Iida T."/>
            <person name="Fujita J."/>
            <person name="Nakamura S."/>
        </authorList>
    </citation>
    <scope>NUCLEOTIDE SEQUENCE</scope>
    <source>
        <strain evidence="2">JCM 13573</strain>
    </source>
</reference>
<evidence type="ECO:0000313" key="5">
    <source>
        <dbReference type="Proteomes" id="UP000663583"/>
    </source>
</evidence>
<dbReference type="KEGG" id="mku:I2456_01100"/>
<organism evidence="3 5">
    <name type="scientific">Mycobacterium kubicae</name>
    <dbReference type="NCBI Taxonomy" id="120959"/>
    <lineage>
        <taxon>Bacteria</taxon>
        <taxon>Bacillati</taxon>
        <taxon>Actinomycetota</taxon>
        <taxon>Actinomycetes</taxon>
        <taxon>Mycobacteriales</taxon>
        <taxon>Mycobacteriaceae</taxon>
        <taxon>Mycobacterium</taxon>
        <taxon>Mycobacterium simiae complex</taxon>
    </lineage>
</organism>
<feature type="region of interest" description="Disordered" evidence="1">
    <location>
        <begin position="1"/>
        <end position="30"/>
    </location>
</feature>
<dbReference type="RefSeq" id="WP_068162241.1">
    <property type="nucleotide sequence ID" value="NZ_BLKU01000001.1"/>
</dbReference>
<dbReference type="Proteomes" id="UP000465306">
    <property type="component" value="Unassembled WGS sequence"/>
</dbReference>
<keyword evidence="4" id="KW-1185">Reference proteome</keyword>
<protein>
    <recommendedName>
        <fullName evidence="6">DUF5666 domain-containing protein</fullName>
    </recommendedName>
</protein>
<feature type="compositionally biased region" description="Basic residues" evidence="1">
    <location>
        <begin position="1"/>
        <end position="12"/>
    </location>
</feature>
<gene>
    <name evidence="3" type="ORF">I2456_01100</name>
    <name evidence="2" type="ORF">MKUB_00650</name>
</gene>
<dbReference type="EMBL" id="BLKU01000001">
    <property type="protein sequence ID" value="GFG62575.1"/>
    <property type="molecule type" value="Genomic_DNA"/>
</dbReference>
<name>A0AAX1JCS5_9MYCO</name>
<reference evidence="2 4" key="1">
    <citation type="journal article" date="2019" name="Emerg. Microbes Infect.">
        <title>Comprehensive subspecies identification of 175 nontuberculous mycobacteria species based on 7547 genomic profiles.</title>
        <authorList>
            <person name="Matsumoto Y."/>
            <person name="Kinjo T."/>
            <person name="Motooka D."/>
            <person name="Nabeya D."/>
            <person name="Jung N."/>
            <person name="Uechi K."/>
            <person name="Horii T."/>
            <person name="Iida T."/>
            <person name="Fujita J."/>
            <person name="Nakamura S."/>
        </authorList>
    </citation>
    <scope>NUCLEOTIDE SEQUENCE [LARGE SCALE GENOMIC DNA]</scope>
    <source>
        <strain evidence="2 4">JCM 13573</strain>
    </source>
</reference>